<comment type="similarity">
    <text evidence="1">Belongs to the AfsR/DnrI/RedD regulatory family.</text>
</comment>
<sequence>MDEPRRRDAHTPPAGRHGTGHRTEAGRKPGIRFAVLGQLRATRADQTLRLGSPQQQAMLAVLLLRSGRAASMAELIDGVWGDEPPYSAAAMMRTYAWRLRRSLDESPTQPQVLVSVGDGYRLALDPGDVDAVRAEQLAGQAAGHRAAGRPAEAAARIGQALALWHGEPLAGVPGPHAEQQRGRLEEVRLTLLEEHFDLLIGEGSPLLAVPELGALVSAHPLRESFHALYIRALQRAGRQADALAAYHRLRTQLAETLGVEPSRELRTLYQRLLADDASSAPAVEGEAETPGRASGASTAGSGRRSAARTPDGGEGTSAGRGGAVSPGVVGQAAALSTTGLPDDAGEDAQGSPAPAGAATATSSAAAGGIFVGSPPVPAQLPAGTVDFTGRSPALDRLTRALATDHGDAPPVVVITGMGGVGKSALAVRAAHGVSARFPDGQLYADMRGNRHDPTDAGVVLTSFLTALGVAAQFVPESLDDRAGLLRSLLNGRRVLILLDDVRDATQISPLLPGAASCAVLITSRSRLWGLPTSARVDLAAFEADEAVSLLERVVGPARVAEDPAAARELVHSCGLLPLAVRIAASRLASRPAWGARSLAVRLADERRRMAELRAGDLTVASVFEMGYRQLSEAQARAFRLVAAVCDTEIGTPAASAVLGMDEEDAEEQLEALVDLSLLDTSGPGRYRLHDLLRVYGQQQATQEERLSALDRLLDFLLATAAGAFQRVVPGDAVATTLSPTRSAGVRFADVRAARDWAAAESEAAFSVVLVAARESQVADVAEPSAGPRAATRAPLLRVAVDLLIALTAFGPYVQREQLVRAAVAVAEAAEGLADHRTVGRARFLCGNIAVQSARLGVARQHLRMAETHCRENGDAPILRQILNDLGLVALLQHDHEDAVDRLDEAVRLARELGQRSGALVTTVNAALARLRCGRVEEARRACESALAELRAAADHQGVAYALSVLGLCMHELGRYDEAVARYTECLSVCRAMELHGREAQAHYRLADTLRALGRPAEAVAAAGQAVARCADGRAERDHGHALVALGRALADLGRNAEAAARLGEAAAVFTRLELPDALHATALREELPV</sequence>
<feature type="DNA-binding region" description="OmpR/PhoB-type" evidence="6">
    <location>
        <begin position="22"/>
        <end position="124"/>
    </location>
</feature>
<name>A0ABV1U221_9ACTN</name>
<dbReference type="InterPro" id="IPR002182">
    <property type="entry name" value="NB-ARC"/>
</dbReference>
<evidence type="ECO:0000256" key="3">
    <source>
        <dbReference type="ARBA" id="ARBA00023015"/>
    </source>
</evidence>
<dbReference type="PROSITE" id="PS51755">
    <property type="entry name" value="OMPR_PHOB"/>
    <property type="match status" value="1"/>
</dbReference>
<organism evidence="9 10">
    <name type="scientific">Streptomyces sp. 900105245</name>
    <dbReference type="NCBI Taxonomy" id="3154379"/>
    <lineage>
        <taxon>Bacteria</taxon>
        <taxon>Bacillati</taxon>
        <taxon>Actinomycetota</taxon>
        <taxon>Actinomycetes</taxon>
        <taxon>Kitasatosporales</taxon>
        <taxon>Streptomycetaceae</taxon>
        <taxon>Streptomyces</taxon>
    </lineage>
</organism>
<accession>A0ABV1U221</accession>
<dbReference type="SUPFAM" id="SSF52540">
    <property type="entry name" value="P-loop containing nucleoside triphosphate hydrolases"/>
    <property type="match status" value="1"/>
</dbReference>
<evidence type="ECO:0000256" key="1">
    <source>
        <dbReference type="ARBA" id="ARBA00005820"/>
    </source>
</evidence>
<feature type="compositionally biased region" description="Low complexity" evidence="7">
    <location>
        <begin position="291"/>
        <end position="309"/>
    </location>
</feature>
<dbReference type="PANTHER" id="PTHR35807">
    <property type="entry name" value="TRANSCRIPTIONAL REGULATOR REDD-RELATED"/>
    <property type="match status" value="1"/>
</dbReference>
<comment type="caution">
    <text evidence="9">The sequence shown here is derived from an EMBL/GenBank/DDBJ whole genome shotgun (WGS) entry which is preliminary data.</text>
</comment>
<dbReference type="Pfam" id="PF00486">
    <property type="entry name" value="Trans_reg_C"/>
    <property type="match status" value="1"/>
</dbReference>
<keyword evidence="10" id="KW-1185">Reference proteome</keyword>
<dbReference type="RefSeq" id="WP_352063177.1">
    <property type="nucleotide sequence ID" value="NZ_JBEPAZ010000005.1"/>
</dbReference>
<feature type="region of interest" description="Disordered" evidence="7">
    <location>
        <begin position="279"/>
        <end position="359"/>
    </location>
</feature>
<evidence type="ECO:0000256" key="2">
    <source>
        <dbReference type="ARBA" id="ARBA00023012"/>
    </source>
</evidence>
<dbReference type="SUPFAM" id="SSF48452">
    <property type="entry name" value="TPR-like"/>
    <property type="match status" value="2"/>
</dbReference>
<dbReference type="Gene3D" id="1.25.40.10">
    <property type="entry name" value="Tetratricopeptide repeat domain"/>
    <property type="match status" value="3"/>
</dbReference>
<dbReference type="PRINTS" id="PR00364">
    <property type="entry name" value="DISEASERSIST"/>
</dbReference>
<feature type="compositionally biased region" description="Basic and acidic residues" evidence="7">
    <location>
        <begin position="1"/>
        <end position="10"/>
    </location>
</feature>
<evidence type="ECO:0000313" key="10">
    <source>
        <dbReference type="Proteomes" id="UP001470023"/>
    </source>
</evidence>
<dbReference type="InterPro" id="IPR051677">
    <property type="entry name" value="AfsR-DnrI-RedD_regulator"/>
</dbReference>
<dbReference type="InterPro" id="IPR027417">
    <property type="entry name" value="P-loop_NTPase"/>
</dbReference>
<dbReference type="InterPro" id="IPR011990">
    <property type="entry name" value="TPR-like_helical_dom_sf"/>
</dbReference>
<gene>
    <name evidence="9" type="ORF">ABT272_08535</name>
</gene>
<evidence type="ECO:0000256" key="5">
    <source>
        <dbReference type="ARBA" id="ARBA00023163"/>
    </source>
</evidence>
<dbReference type="EMBL" id="JBEPAZ010000005">
    <property type="protein sequence ID" value="MER6427781.1"/>
    <property type="molecule type" value="Genomic_DNA"/>
</dbReference>
<dbReference type="InterPro" id="IPR001867">
    <property type="entry name" value="OmpR/PhoB-type_DNA-bd"/>
</dbReference>
<dbReference type="InterPro" id="IPR005158">
    <property type="entry name" value="BTAD"/>
</dbReference>
<dbReference type="SMART" id="SM01043">
    <property type="entry name" value="BTAD"/>
    <property type="match status" value="1"/>
</dbReference>
<dbReference type="Proteomes" id="UP001470023">
    <property type="component" value="Unassembled WGS sequence"/>
</dbReference>
<proteinExistence type="inferred from homology"/>
<dbReference type="SMART" id="SM00862">
    <property type="entry name" value="Trans_reg_C"/>
    <property type="match status" value="1"/>
</dbReference>
<dbReference type="PANTHER" id="PTHR35807:SF1">
    <property type="entry name" value="TRANSCRIPTIONAL REGULATOR REDD"/>
    <property type="match status" value="1"/>
</dbReference>
<feature type="domain" description="OmpR/PhoB-type" evidence="8">
    <location>
        <begin position="22"/>
        <end position="124"/>
    </location>
</feature>
<dbReference type="Pfam" id="PF13181">
    <property type="entry name" value="TPR_8"/>
    <property type="match status" value="1"/>
</dbReference>
<reference evidence="9 10" key="1">
    <citation type="submission" date="2024-06" db="EMBL/GenBank/DDBJ databases">
        <title>The Natural Products Discovery Center: Release of the First 8490 Sequenced Strains for Exploring Actinobacteria Biosynthetic Diversity.</title>
        <authorList>
            <person name="Kalkreuter E."/>
            <person name="Kautsar S.A."/>
            <person name="Yang D."/>
            <person name="Bader C.D."/>
            <person name="Teijaro C.N."/>
            <person name="Fluegel L."/>
            <person name="Davis C.M."/>
            <person name="Simpson J.R."/>
            <person name="Lauterbach L."/>
            <person name="Steele A.D."/>
            <person name="Gui C."/>
            <person name="Meng S."/>
            <person name="Li G."/>
            <person name="Viehrig K."/>
            <person name="Ye F."/>
            <person name="Su P."/>
            <person name="Kiefer A.F."/>
            <person name="Nichols A."/>
            <person name="Cepeda A.J."/>
            <person name="Yan W."/>
            <person name="Fan B."/>
            <person name="Jiang Y."/>
            <person name="Adhikari A."/>
            <person name="Zheng C.-J."/>
            <person name="Schuster L."/>
            <person name="Cowan T.M."/>
            <person name="Smanski M.J."/>
            <person name="Chevrette M.G."/>
            <person name="De Carvalho L.P.S."/>
            <person name="Shen B."/>
        </authorList>
    </citation>
    <scope>NUCLEOTIDE SEQUENCE [LARGE SCALE GENOMIC DNA]</scope>
    <source>
        <strain evidence="9 10">NPDC001166</strain>
    </source>
</reference>
<dbReference type="InterPro" id="IPR016032">
    <property type="entry name" value="Sig_transdc_resp-reg_C-effctor"/>
</dbReference>
<evidence type="ECO:0000259" key="8">
    <source>
        <dbReference type="PROSITE" id="PS51755"/>
    </source>
</evidence>
<dbReference type="InterPro" id="IPR019734">
    <property type="entry name" value="TPR_rpt"/>
</dbReference>
<evidence type="ECO:0000313" key="9">
    <source>
        <dbReference type="EMBL" id="MER6427781.1"/>
    </source>
</evidence>
<keyword evidence="3" id="KW-0805">Transcription regulation</keyword>
<dbReference type="Gene3D" id="3.40.50.300">
    <property type="entry name" value="P-loop containing nucleotide triphosphate hydrolases"/>
    <property type="match status" value="1"/>
</dbReference>
<dbReference type="CDD" id="cd15831">
    <property type="entry name" value="BTAD"/>
    <property type="match status" value="1"/>
</dbReference>
<dbReference type="Pfam" id="PF03704">
    <property type="entry name" value="BTAD"/>
    <property type="match status" value="1"/>
</dbReference>
<protein>
    <submittedName>
        <fullName evidence="9">BTAD domain-containing putative transcriptional regulator</fullName>
    </submittedName>
</protein>
<feature type="compositionally biased region" description="Gly residues" evidence="7">
    <location>
        <begin position="312"/>
        <end position="324"/>
    </location>
</feature>
<dbReference type="SMART" id="SM00028">
    <property type="entry name" value="TPR"/>
    <property type="match status" value="5"/>
</dbReference>
<feature type="compositionally biased region" description="Low complexity" evidence="7">
    <location>
        <begin position="350"/>
        <end position="359"/>
    </location>
</feature>
<dbReference type="SUPFAM" id="SSF46894">
    <property type="entry name" value="C-terminal effector domain of the bipartite response regulators"/>
    <property type="match status" value="1"/>
</dbReference>
<keyword evidence="4 6" id="KW-0238">DNA-binding</keyword>
<evidence type="ECO:0000256" key="4">
    <source>
        <dbReference type="ARBA" id="ARBA00023125"/>
    </source>
</evidence>
<dbReference type="InterPro" id="IPR036388">
    <property type="entry name" value="WH-like_DNA-bd_sf"/>
</dbReference>
<evidence type="ECO:0000256" key="7">
    <source>
        <dbReference type="SAM" id="MobiDB-lite"/>
    </source>
</evidence>
<evidence type="ECO:0000256" key="6">
    <source>
        <dbReference type="PROSITE-ProRule" id="PRU01091"/>
    </source>
</evidence>
<keyword evidence="2" id="KW-0902">Two-component regulatory system</keyword>
<dbReference type="Pfam" id="PF00931">
    <property type="entry name" value="NB-ARC"/>
    <property type="match status" value="1"/>
</dbReference>
<feature type="region of interest" description="Disordered" evidence="7">
    <location>
        <begin position="1"/>
        <end position="28"/>
    </location>
</feature>
<keyword evidence="5" id="KW-0804">Transcription</keyword>
<dbReference type="Gene3D" id="1.10.10.10">
    <property type="entry name" value="Winged helix-like DNA-binding domain superfamily/Winged helix DNA-binding domain"/>
    <property type="match status" value="1"/>
</dbReference>
<dbReference type="Pfam" id="PF13424">
    <property type="entry name" value="TPR_12"/>
    <property type="match status" value="1"/>
</dbReference>